<evidence type="ECO:0000256" key="1">
    <source>
        <dbReference type="ARBA" id="ARBA00023015"/>
    </source>
</evidence>
<dbReference type="GO" id="GO:0043565">
    <property type="term" value="F:sequence-specific DNA binding"/>
    <property type="evidence" value="ECO:0007669"/>
    <property type="project" value="InterPro"/>
</dbReference>
<dbReference type="InterPro" id="IPR036390">
    <property type="entry name" value="WH_DNA-bd_sf"/>
</dbReference>
<evidence type="ECO:0000256" key="2">
    <source>
        <dbReference type="ARBA" id="ARBA00023125"/>
    </source>
</evidence>
<dbReference type="SUPFAM" id="SSF54909">
    <property type="entry name" value="Dimeric alpha+beta barrel"/>
    <property type="match status" value="1"/>
</dbReference>
<sequence length="173" mass="19406">MRPIKNRLKQMKIQSSRIKLDKIDRKILDILQSNAKITNAQLSKDIGLSPAPTLERVKKLETSGIIKSYHAKLDTDKIGLGVHTFVQVSLKGHNKKNIDAFINEINSISEVIECHHITGSGDFILKIIASDIQSYQKLMLEKVSEIDVVDGLQSMIILSTFKDSKVMPVPENE</sequence>
<dbReference type="Pfam" id="PF13412">
    <property type="entry name" value="HTH_24"/>
    <property type="match status" value="1"/>
</dbReference>
<evidence type="ECO:0000313" key="6">
    <source>
        <dbReference type="Proteomes" id="UP000198393"/>
    </source>
</evidence>
<gene>
    <name evidence="5" type="ORF">SAMN05421640_2041</name>
</gene>
<dbReference type="Pfam" id="PF01037">
    <property type="entry name" value="AsnC_trans_reg"/>
    <property type="match status" value="1"/>
</dbReference>
<evidence type="ECO:0000256" key="3">
    <source>
        <dbReference type="ARBA" id="ARBA00023163"/>
    </source>
</evidence>
<dbReference type="AlphaFoldDB" id="A0A239J9H9"/>
<dbReference type="PANTHER" id="PTHR30154:SF34">
    <property type="entry name" value="TRANSCRIPTIONAL REGULATOR AZLB"/>
    <property type="match status" value="1"/>
</dbReference>
<dbReference type="InterPro" id="IPR011008">
    <property type="entry name" value="Dimeric_a/b-barrel"/>
</dbReference>
<keyword evidence="2" id="KW-0238">DNA-binding</keyword>
<dbReference type="SMART" id="SM00344">
    <property type="entry name" value="HTH_ASNC"/>
    <property type="match status" value="1"/>
</dbReference>
<dbReference type="InterPro" id="IPR036388">
    <property type="entry name" value="WH-like_DNA-bd_sf"/>
</dbReference>
<dbReference type="PANTHER" id="PTHR30154">
    <property type="entry name" value="LEUCINE-RESPONSIVE REGULATORY PROTEIN"/>
    <property type="match status" value="1"/>
</dbReference>
<name>A0A239J9H9_EKHLU</name>
<dbReference type="PROSITE" id="PS00519">
    <property type="entry name" value="HTH_ASNC_1"/>
    <property type="match status" value="1"/>
</dbReference>
<keyword evidence="3" id="KW-0804">Transcription</keyword>
<dbReference type="CDD" id="cd00090">
    <property type="entry name" value="HTH_ARSR"/>
    <property type="match status" value="1"/>
</dbReference>
<dbReference type="PROSITE" id="PS50956">
    <property type="entry name" value="HTH_ASNC_2"/>
    <property type="match status" value="1"/>
</dbReference>
<dbReference type="GO" id="GO:0005829">
    <property type="term" value="C:cytosol"/>
    <property type="evidence" value="ECO:0007669"/>
    <property type="project" value="TreeGrafter"/>
</dbReference>
<protein>
    <submittedName>
        <fullName evidence="5">Transcriptional regulator, AsnC family</fullName>
    </submittedName>
</protein>
<dbReference type="Gene3D" id="1.10.10.10">
    <property type="entry name" value="Winged helix-like DNA-binding domain superfamily/Winged helix DNA-binding domain"/>
    <property type="match status" value="1"/>
</dbReference>
<accession>A0A239J9H9</accession>
<feature type="domain" description="HTH asnC-type" evidence="4">
    <location>
        <begin position="20"/>
        <end position="81"/>
    </location>
</feature>
<dbReference type="SUPFAM" id="SSF46785">
    <property type="entry name" value="Winged helix' DNA-binding domain"/>
    <property type="match status" value="1"/>
</dbReference>
<evidence type="ECO:0000259" key="4">
    <source>
        <dbReference type="PROSITE" id="PS50956"/>
    </source>
</evidence>
<dbReference type="InterPro" id="IPR019888">
    <property type="entry name" value="Tscrpt_reg_AsnC-like"/>
</dbReference>
<keyword evidence="1" id="KW-0805">Transcription regulation</keyword>
<dbReference type="InterPro" id="IPR000485">
    <property type="entry name" value="AsnC-type_HTH_dom"/>
</dbReference>
<evidence type="ECO:0000313" key="5">
    <source>
        <dbReference type="EMBL" id="SNT02148.1"/>
    </source>
</evidence>
<dbReference type="PRINTS" id="PR00033">
    <property type="entry name" value="HTHASNC"/>
</dbReference>
<keyword evidence="6" id="KW-1185">Reference proteome</keyword>
<dbReference type="InterPro" id="IPR011991">
    <property type="entry name" value="ArsR-like_HTH"/>
</dbReference>
<dbReference type="GO" id="GO:0006355">
    <property type="term" value="P:regulation of DNA-templated transcription"/>
    <property type="evidence" value="ECO:0007669"/>
    <property type="project" value="UniProtKB-ARBA"/>
</dbReference>
<proteinExistence type="predicted"/>
<organism evidence="5 6">
    <name type="scientific">Ekhidna lutea</name>
    <dbReference type="NCBI Taxonomy" id="447679"/>
    <lineage>
        <taxon>Bacteria</taxon>
        <taxon>Pseudomonadati</taxon>
        <taxon>Bacteroidota</taxon>
        <taxon>Cytophagia</taxon>
        <taxon>Cytophagales</taxon>
        <taxon>Reichenbachiellaceae</taxon>
        <taxon>Ekhidna</taxon>
    </lineage>
</organism>
<dbReference type="Proteomes" id="UP000198393">
    <property type="component" value="Unassembled WGS sequence"/>
</dbReference>
<reference evidence="5 6" key="1">
    <citation type="submission" date="2017-06" db="EMBL/GenBank/DDBJ databases">
        <authorList>
            <person name="Kim H.J."/>
            <person name="Triplett B.A."/>
        </authorList>
    </citation>
    <scope>NUCLEOTIDE SEQUENCE [LARGE SCALE GENOMIC DNA]</scope>
    <source>
        <strain evidence="5 6">DSM 19307</strain>
    </source>
</reference>
<dbReference type="InterPro" id="IPR019885">
    <property type="entry name" value="Tscrpt_reg_HTH_AsnC-type_CS"/>
</dbReference>
<dbReference type="EMBL" id="FZPD01000003">
    <property type="protein sequence ID" value="SNT02148.1"/>
    <property type="molecule type" value="Genomic_DNA"/>
</dbReference>
<dbReference type="InterPro" id="IPR019887">
    <property type="entry name" value="Tscrpt_reg_AsnC/Lrp_C"/>
</dbReference>
<dbReference type="Gene3D" id="3.30.70.920">
    <property type="match status" value="1"/>
</dbReference>
<dbReference type="GO" id="GO:0043200">
    <property type="term" value="P:response to amino acid"/>
    <property type="evidence" value="ECO:0007669"/>
    <property type="project" value="TreeGrafter"/>
</dbReference>